<dbReference type="EMBL" id="VIGC01000014">
    <property type="protein sequence ID" value="TQE95344.1"/>
    <property type="molecule type" value="Genomic_DNA"/>
</dbReference>
<dbReference type="AlphaFoldDB" id="A0A540VF14"/>
<keyword evidence="4" id="KW-1185">Reference proteome</keyword>
<protein>
    <submittedName>
        <fullName evidence="3">Mandelate racemase/muconate lactonizing enzyme family protein</fullName>
    </submittedName>
</protein>
<proteinExistence type="predicted"/>
<dbReference type="GO" id="GO:0016829">
    <property type="term" value="F:lyase activity"/>
    <property type="evidence" value="ECO:0007669"/>
    <property type="project" value="UniProtKB-KW"/>
</dbReference>
<evidence type="ECO:0000259" key="2">
    <source>
        <dbReference type="SMART" id="SM00922"/>
    </source>
</evidence>
<dbReference type="Gene3D" id="3.30.390.10">
    <property type="entry name" value="Enolase-like, N-terminal domain"/>
    <property type="match status" value="1"/>
</dbReference>
<dbReference type="InterPro" id="IPR013342">
    <property type="entry name" value="Mandelate_racemase_C"/>
</dbReference>
<evidence type="ECO:0000313" key="3">
    <source>
        <dbReference type="EMBL" id="TQE95344.1"/>
    </source>
</evidence>
<feature type="domain" description="Mandelate racemase/muconate lactonizing enzyme C-terminal" evidence="2">
    <location>
        <begin position="127"/>
        <end position="232"/>
    </location>
</feature>
<dbReference type="InterPro" id="IPR029017">
    <property type="entry name" value="Enolase-like_N"/>
</dbReference>
<evidence type="ECO:0000313" key="4">
    <source>
        <dbReference type="Proteomes" id="UP000317371"/>
    </source>
</evidence>
<dbReference type="CDD" id="cd03316">
    <property type="entry name" value="MR_like"/>
    <property type="match status" value="1"/>
</dbReference>
<keyword evidence="1" id="KW-0456">Lyase</keyword>
<dbReference type="SUPFAM" id="SSF54826">
    <property type="entry name" value="Enolase N-terminal domain-like"/>
    <property type="match status" value="1"/>
</dbReference>
<dbReference type="InterPro" id="IPR013341">
    <property type="entry name" value="Mandelate_racemase_N_dom"/>
</dbReference>
<organism evidence="3 4">
    <name type="scientific">Litorilinea aerophila</name>
    <dbReference type="NCBI Taxonomy" id="1204385"/>
    <lineage>
        <taxon>Bacteria</taxon>
        <taxon>Bacillati</taxon>
        <taxon>Chloroflexota</taxon>
        <taxon>Caldilineae</taxon>
        <taxon>Caldilineales</taxon>
        <taxon>Caldilineaceae</taxon>
        <taxon>Litorilinea</taxon>
    </lineage>
</organism>
<dbReference type="InterPro" id="IPR036849">
    <property type="entry name" value="Enolase-like_C_sf"/>
</dbReference>
<dbReference type="Pfam" id="PF02746">
    <property type="entry name" value="MR_MLE_N"/>
    <property type="match status" value="1"/>
</dbReference>
<dbReference type="Gene3D" id="3.20.20.120">
    <property type="entry name" value="Enolase-like C-terminal domain"/>
    <property type="match status" value="1"/>
</dbReference>
<dbReference type="InterPro" id="IPR034593">
    <property type="entry name" value="DgoD-like"/>
</dbReference>
<dbReference type="OrthoDB" id="9775391at2"/>
<name>A0A540VF14_9CHLR</name>
<gene>
    <name evidence="3" type="ORF">FKZ61_12110</name>
</gene>
<comment type="caution">
    <text evidence="3">The sequence shown here is derived from an EMBL/GenBank/DDBJ whole genome shotgun (WGS) entry which is preliminary data.</text>
</comment>
<dbReference type="SUPFAM" id="SSF51604">
    <property type="entry name" value="Enolase C-terminal domain-like"/>
    <property type="match status" value="1"/>
</dbReference>
<dbReference type="SFLD" id="SFLDS00001">
    <property type="entry name" value="Enolase"/>
    <property type="match status" value="1"/>
</dbReference>
<dbReference type="PANTHER" id="PTHR48080:SF2">
    <property type="entry name" value="D-GALACTONATE DEHYDRATASE"/>
    <property type="match status" value="1"/>
</dbReference>
<accession>A0A540VF14</accession>
<dbReference type="SMART" id="SM00922">
    <property type="entry name" value="MR_MLE"/>
    <property type="match status" value="1"/>
</dbReference>
<dbReference type="InterPro" id="IPR029065">
    <property type="entry name" value="Enolase_C-like"/>
</dbReference>
<evidence type="ECO:0000256" key="1">
    <source>
        <dbReference type="ARBA" id="ARBA00023239"/>
    </source>
</evidence>
<dbReference type="Proteomes" id="UP000317371">
    <property type="component" value="Unassembled WGS sequence"/>
</dbReference>
<dbReference type="InParanoid" id="A0A540VF14"/>
<sequence>MKIVDLKTFVVGNPWKNWVFVKLYTDEGLTGLGEATGGLATKPSLGDVEELRRHVIGEDPRHPERVWYKLHKARFLGTSKGMSAIEQACWDILGKSLGVPCWQLFGGKHHQRLRVYANGWYRGPRTPESFAERAAQMVEKGYTALKFDPFGGAYQQIDPESEDLAIAIVAAVREAVGPRVDILIEGHDRFTVGTAIRVGRRLEEFRPMWFETPVRSYDLAGHVEVARSIRVPVVLGEAFHELRQFADLLAYRVIDIIQPEP</sequence>
<dbReference type="Pfam" id="PF13378">
    <property type="entry name" value="MR_MLE_C"/>
    <property type="match status" value="1"/>
</dbReference>
<reference evidence="3 4" key="1">
    <citation type="submission" date="2019-06" db="EMBL/GenBank/DDBJ databases">
        <title>Genome sequence of Litorilinea aerophila BAA-2444.</title>
        <authorList>
            <person name="Maclea K.S."/>
            <person name="Maurais E.G."/>
            <person name="Iannazzi L.C."/>
        </authorList>
    </citation>
    <scope>NUCLEOTIDE SEQUENCE [LARGE SCALE GENOMIC DNA]</scope>
    <source>
        <strain evidence="3 4">ATCC BAA-2444</strain>
    </source>
</reference>
<dbReference type="PANTHER" id="PTHR48080">
    <property type="entry name" value="D-GALACTONATE DEHYDRATASE-RELATED"/>
    <property type="match status" value="1"/>
</dbReference>